<keyword evidence="3" id="KW-1185">Reference proteome</keyword>
<organism evidence="2 3">
    <name type="scientific">Pikeienuella piscinae</name>
    <dbReference type="NCBI Taxonomy" id="2748098"/>
    <lineage>
        <taxon>Bacteria</taxon>
        <taxon>Pseudomonadati</taxon>
        <taxon>Pseudomonadota</taxon>
        <taxon>Alphaproteobacteria</taxon>
        <taxon>Rhodobacterales</taxon>
        <taxon>Paracoccaceae</taxon>
        <taxon>Pikeienuella</taxon>
    </lineage>
</organism>
<accession>A0A7M3T701</accession>
<sequence length="263" mass="28119">MQPCLAAAALALTGDPALAADNDSDLAKKLSNPISSLISVPFQFNYDQGYGPEDGEKLLLNVQPVVPISLSENWNLISRTIVPIAWQDDIAGRSGKQFGLGDVLQSGFFSPKAPLQTAVGNLTWGVGPVLSLPTSTDDLLGSGKFGLGPTGVALVQEGPWTYGALANHVWSVSGRDKVSATFLQPFLTHTSSSAWTIGVNSESSYNWKADQWSVPINVFVAKLVNIQDQKVQFLVNGRYWAESPDAGPDSFGVRAQITLLFPD</sequence>
<feature type="chain" id="PRO_5029761207" evidence="1">
    <location>
        <begin position="20"/>
        <end position="263"/>
    </location>
</feature>
<evidence type="ECO:0000313" key="2">
    <source>
        <dbReference type="EMBL" id="QIE57782.1"/>
    </source>
</evidence>
<proteinExistence type="predicted"/>
<dbReference type="AlphaFoldDB" id="A0A7M3T701"/>
<evidence type="ECO:0000256" key="1">
    <source>
        <dbReference type="SAM" id="SignalP"/>
    </source>
</evidence>
<gene>
    <name evidence="2" type="ORF">G5B40_06635</name>
</gene>
<reference evidence="2 3" key="1">
    <citation type="submission" date="2020-02" db="EMBL/GenBank/DDBJ databases">
        <title>complete genome sequence of Rhodobacteraceae bacterium.</title>
        <authorList>
            <person name="Park J."/>
            <person name="Kim Y.-S."/>
            <person name="Kim K.-H."/>
        </authorList>
    </citation>
    <scope>NUCLEOTIDE SEQUENCE [LARGE SCALE GENOMIC DNA]</scope>
    <source>
        <strain evidence="2 3">RR4-56</strain>
    </source>
</reference>
<keyword evidence="1" id="KW-0732">Signal</keyword>
<feature type="signal peptide" evidence="1">
    <location>
        <begin position="1"/>
        <end position="19"/>
    </location>
</feature>
<dbReference type="Proteomes" id="UP000503336">
    <property type="component" value="Chromosome"/>
</dbReference>
<dbReference type="EMBL" id="CP049056">
    <property type="protein sequence ID" value="QIE57782.1"/>
    <property type="molecule type" value="Genomic_DNA"/>
</dbReference>
<name>A0A7M3T701_9RHOB</name>
<protein>
    <submittedName>
        <fullName evidence="2">Transporter</fullName>
    </submittedName>
</protein>
<evidence type="ECO:0000313" key="3">
    <source>
        <dbReference type="Proteomes" id="UP000503336"/>
    </source>
</evidence>
<dbReference type="KEGG" id="hdh:G5B40_06635"/>